<evidence type="ECO:0000256" key="5">
    <source>
        <dbReference type="ARBA" id="ARBA00022763"/>
    </source>
</evidence>
<dbReference type="InterPro" id="IPR002043">
    <property type="entry name" value="UDG_fam1"/>
</dbReference>
<dbReference type="PANTHER" id="PTHR11264:SF0">
    <property type="entry name" value="URACIL-DNA GLYCOSYLASE"/>
    <property type="match status" value="1"/>
</dbReference>
<evidence type="ECO:0000313" key="12">
    <source>
        <dbReference type="EMBL" id="PIV70837.1"/>
    </source>
</evidence>
<dbReference type="PROSITE" id="PS00130">
    <property type="entry name" value="U_DNA_GLYCOSYLASE"/>
    <property type="match status" value="1"/>
</dbReference>
<comment type="function">
    <text evidence="2 8 10">Excises uracil residues from the DNA which can arise as a result of misincorporation of dUMP residues by DNA polymerase or due to deamination of cytosine.</text>
</comment>
<keyword evidence="6 8" id="KW-0378">Hydrolase</keyword>
<comment type="subcellular location">
    <subcellularLocation>
        <location evidence="8">Cytoplasm</location>
    </subcellularLocation>
</comment>
<evidence type="ECO:0000256" key="6">
    <source>
        <dbReference type="ARBA" id="ARBA00022801"/>
    </source>
</evidence>
<dbReference type="Pfam" id="PF03167">
    <property type="entry name" value="UDG"/>
    <property type="match status" value="1"/>
</dbReference>
<dbReference type="SMART" id="SM00987">
    <property type="entry name" value="UreE_C"/>
    <property type="match status" value="1"/>
</dbReference>
<gene>
    <name evidence="8" type="primary">ung</name>
    <name evidence="12" type="ORF">COW57_03055</name>
</gene>
<dbReference type="Gene3D" id="3.40.470.10">
    <property type="entry name" value="Uracil-DNA glycosylase-like domain"/>
    <property type="match status" value="1"/>
</dbReference>
<dbReference type="InterPro" id="IPR036895">
    <property type="entry name" value="Uracil-DNA_glycosylase-like_sf"/>
</dbReference>
<dbReference type="Proteomes" id="UP000228762">
    <property type="component" value="Unassembled WGS sequence"/>
</dbReference>
<evidence type="ECO:0000256" key="7">
    <source>
        <dbReference type="ARBA" id="ARBA00023204"/>
    </source>
</evidence>
<dbReference type="FunFam" id="3.40.470.10:FF:000001">
    <property type="entry name" value="Uracil-DNA glycosylase"/>
    <property type="match status" value="1"/>
</dbReference>
<evidence type="ECO:0000256" key="8">
    <source>
        <dbReference type="HAMAP-Rule" id="MF_00148"/>
    </source>
</evidence>
<comment type="caution">
    <text evidence="12">The sequence shown here is derived from an EMBL/GenBank/DDBJ whole genome shotgun (WGS) entry which is preliminary data.</text>
</comment>
<dbReference type="GO" id="GO:0097510">
    <property type="term" value="P:base-excision repair, AP site formation via deaminated base removal"/>
    <property type="evidence" value="ECO:0007669"/>
    <property type="project" value="TreeGrafter"/>
</dbReference>
<comment type="similarity">
    <text evidence="3 8 10">Belongs to the uracil-DNA glycosylase (UDG) superfamily. UNG family.</text>
</comment>
<sequence length="221" mass="24895">MKDVQIDESWKKVLLGEFTKPYWADLTEFVRSEYLTKIIYPPAKQVFNAFDSCPVDKVKVVIVGQDPYHNPAQANGLSFAVNEGIVLPPSLKNIYKEIKNDLGITPLPSGDLSRWARQGVLMLNSVLTVCANSPASHSGKGWELFTDAVIQTLNTKRSHVVYLLWGKYAQTKGTVINREKNLVLTSGHPSPFSAHLFHNNHHFSKCNEYLIKMGLSPIDWR</sequence>
<dbReference type="GO" id="GO:0005737">
    <property type="term" value="C:cytoplasm"/>
    <property type="evidence" value="ECO:0007669"/>
    <property type="project" value="UniProtKB-SubCell"/>
</dbReference>
<dbReference type="NCBIfam" id="NF003588">
    <property type="entry name" value="PRK05254.1-1"/>
    <property type="match status" value="1"/>
</dbReference>
<evidence type="ECO:0000256" key="1">
    <source>
        <dbReference type="ARBA" id="ARBA00001400"/>
    </source>
</evidence>
<feature type="domain" description="Uracil-DNA glycosylase-like" evidence="11">
    <location>
        <begin position="51"/>
        <end position="210"/>
    </location>
</feature>
<organism evidence="12 13">
    <name type="scientific">Candidatus Roizmanbacteria bacterium CG17_big_fil_post_rev_8_21_14_2_50_39_7</name>
    <dbReference type="NCBI Taxonomy" id="1974858"/>
    <lineage>
        <taxon>Bacteria</taxon>
        <taxon>Candidatus Roizmaniibacteriota</taxon>
    </lineage>
</organism>
<keyword evidence="7 8" id="KW-0234">DNA repair</keyword>
<dbReference type="InterPro" id="IPR005122">
    <property type="entry name" value="Uracil-DNA_glycosylase-like"/>
</dbReference>
<dbReference type="NCBIfam" id="NF003589">
    <property type="entry name" value="PRK05254.1-2"/>
    <property type="match status" value="1"/>
</dbReference>
<reference evidence="13" key="1">
    <citation type="submission" date="2017-09" db="EMBL/GenBank/DDBJ databases">
        <title>Depth-based differentiation of microbial function through sediment-hosted aquifers and enrichment of novel symbionts in the deep terrestrial subsurface.</title>
        <authorList>
            <person name="Probst A.J."/>
            <person name="Ladd B."/>
            <person name="Jarett J.K."/>
            <person name="Geller-Mcgrath D.E."/>
            <person name="Sieber C.M.K."/>
            <person name="Emerson J.B."/>
            <person name="Anantharaman K."/>
            <person name="Thomas B.C."/>
            <person name="Malmstrom R."/>
            <person name="Stieglmeier M."/>
            <person name="Klingl A."/>
            <person name="Woyke T."/>
            <person name="Ryan C.M."/>
            <person name="Banfield J.F."/>
        </authorList>
    </citation>
    <scope>NUCLEOTIDE SEQUENCE [LARGE SCALE GENOMIC DNA]</scope>
</reference>
<evidence type="ECO:0000256" key="2">
    <source>
        <dbReference type="ARBA" id="ARBA00002631"/>
    </source>
</evidence>
<dbReference type="HAMAP" id="MF_00148">
    <property type="entry name" value="UDG"/>
    <property type="match status" value="1"/>
</dbReference>
<feature type="active site" description="Proton acceptor" evidence="8 9">
    <location>
        <position position="66"/>
    </location>
</feature>
<dbReference type="InterPro" id="IPR018085">
    <property type="entry name" value="Ura-DNA_Glyclase_AS"/>
</dbReference>
<dbReference type="NCBIfam" id="NF003591">
    <property type="entry name" value="PRK05254.1-4"/>
    <property type="match status" value="1"/>
</dbReference>
<evidence type="ECO:0000256" key="10">
    <source>
        <dbReference type="RuleBase" id="RU003780"/>
    </source>
</evidence>
<dbReference type="EC" id="3.2.2.27" evidence="4 8"/>
<evidence type="ECO:0000259" key="11">
    <source>
        <dbReference type="SMART" id="SM00986"/>
    </source>
</evidence>
<dbReference type="NCBIfam" id="NF003592">
    <property type="entry name" value="PRK05254.1-5"/>
    <property type="match status" value="1"/>
</dbReference>
<evidence type="ECO:0000256" key="3">
    <source>
        <dbReference type="ARBA" id="ARBA00008184"/>
    </source>
</evidence>
<dbReference type="SUPFAM" id="SSF52141">
    <property type="entry name" value="Uracil-DNA glycosylase-like"/>
    <property type="match status" value="1"/>
</dbReference>
<proteinExistence type="inferred from homology"/>
<dbReference type="CDD" id="cd10027">
    <property type="entry name" value="UDG-F1-like"/>
    <property type="match status" value="1"/>
</dbReference>
<evidence type="ECO:0000256" key="4">
    <source>
        <dbReference type="ARBA" id="ARBA00012030"/>
    </source>
</evidence>
<keyword evidence="8" id="KW-0963">Cytoplasm</keyword>
<evidence type="ECO:0000313" key="13">
    <source>
        <dbReference type="Proteomes" id="UP000228762"/>
    </source>
</evidence>
<comment type="catalytic activity">
    <reaction evidence="1 8 10">
        <text>Hydrolyzes single-stranded DNA or mismatched double-stranded DNA and polynucleotides, releasing free uracil.</text>
        <dbReference type="EC" id="3.2.2.27"/>
    </reaction>
</comment>
<dbReference type="SMART" id="SM00986">
    <property type="entry name" value="UDG"/>
    <property type="match status" value="1"/>
</dbReference>
<accession>A0A2M7EJS5</accession>
<name>A0A2M7EJS5_9BACT</name>
<dbReference type="NCBIfam" id="TIGR00628">
    <property type="entry name" value="ung"/>
    <property type="match status" value="1"/>
</dbReference>
<evidence type="ECO:0000256" key="9">
    <source>
        <dbReference type="PROSITE-ProRule" id="PRU10072"/>
    </source>
</evidence>
<dbReference type="GO" id="GO:0004844">
    <property type="term" value="F:uracil DNA N-glycosylase activity"/>
    <property type="evidence" value="ECO:0007669"/>
    <property type="project" value="UniProtKB-UniRule"/>
</dbReference>
<dbReference type="EMBL" id="PFEV01000145">
    <property type="protein sequence ID" value="PIV70837.1"/>
    <property type="molecule type" value="Genomic_DNA"/>
</dbReference>
<dbReference type="PANTHER" id="PTHR11264">
    <property type="entry name" value="URACIL-DNA GLYCOSYLASE"/>
    <property type="match status" value="1"/>
</dbReference>
<keyword evidence="5 8" id="KW-0227">DNA damage</keyword>
<protein>
    <recommendedName>
        <fullName evidence="4 8">Uracil-DNA glycosylase</fullName>
        <shortName evidence="8">UDG</shortName>
        <ecNumber evidence="4 8">3.2.2.27</ecNumber>
    </recommendedName>
</protein>
<dbReference type="AlphaFoldDB" id="A0A2M7EJS5"/>